<name>A0A059EXZ6_9MICR</name>
<dbReference type="EMBL" id="KK365233">
    <property type="protein sequence ID" value="KCZ79747.1"/>
    <property type="molecule type" value="Genomic_DNA"/>
</dbReference>
<reference evidence="3" key="1">
    <citation type="submission" date="2013-02" db="EMBL/GenBank/DDBJ databases">
        <authorList>
            <consortium name="The Broad Institute Genome Sequencing Platform"/>
            <person name="Cuomo C."/>
            <person name="Becnel J."/>
            <person name="Sanscrainte N."/>
            <person name="Walker B."/>
            <person name="Young S.K."/>
            <person name="Zeng Q."/>
            <person name="Gargeya S."/>
            <person name="Fitzgerald M."/>
            <person name="Haas B."/>
            <person name="Abouelleil A."/>
            <person name="Alvarado L."/>
            <person name="Arachchi H.M."/>
            <person name="Berlin A.M."/>
            <person name="Chapman S.B."/>
            <person name="Dewar J."/>
            <person name="Goldberg J."/>
            <person name="Griggs A."/>
            <person name="Gujja S."/>
            <person name="Hansen M."/>
            <person name="Howarth C."/>
            <person name="Imamovic A."/>
            <person name="Larimer J."/>
            <person name="McCowan C."/>
            <person name="Murphy C."/>
            <person name="Neiman D."/>
            <person name="Pearson M."/>
            <person name="Priest M."/>
            <person name="Roberts A."/>
            <person name="Saif S."/>
            <person name="Shea T."/>
            <person name="Sisk P."/>
            <person name="Sykes S."/>
            <person name="Wortman J."/>
            <person name="Nusbaum C."/>
            <person name="Birren B."/>
        </authorList>
    </citation>
    <scope>NUCLEOTIDE SEQUENCE [LARGE SCALE GENOMIC DNA]</scope>
    <source>
        <strain evidence="3">PRA339</strain>
    </source>
</reference>
<dbReference type="HOGENOM" id="CLU_2580176_0_0_1"/>
<keyword evidence="1" id="KW-1133">Transmembrane helix</keyword>
<proteinExistence type="predicted"/>
<reference evidence="2 3" key="2">
    <citation type="submission" date="2014-03" db="EMBL/GenBank/DDBJ databases">
        <title>The Genome Sequence of Anncaliia algerae insect isolate PRA339.</title>
        <authorList>
            <consortium name="The Broad Institute Genome Sequencing Platform"/>
            <consortium name="The Broad Institute Genome Sequencing Center for Infectious Disease"/>
            <person name="Cuomo C."/>
            <person name="Becnel J."/>
            <person name="Sanscrainte N."/>
            <person name="Walker B."/>
            <person name="Young S.K."/>
            <person name="Zeng Q."/>
            <person name="Gargeya S."/>
            <person name="Fitzgerald M."/>
            <person name="Haas B."/>
            <person name="Abouelleil A."/>
            <person name="Alvarado L."/>
            <person name="Arachchi H.M."/>
            <person name="Berlin A.M."/>
            <person name="Chapman S.B."/>
            <person name="Dewar J."/>
            <person name="Goldberg J."/>
            <person name="Griggs A."/>
            <person name="Gujja S."/>
            <person name="Hansen M."/>
            <person name="Howarth C."/>
            <person name="Imamovic A."/>
            <person name="Larimer J."/>
            <person name="McCowan C."/>
            <person name="Murphy C."/>
            <person name="Neiman D."/>
            <person name="Pearson M."/>
            <person name="Priest M."/>
            <person name="Roberts A."/>
            <person name="Saif S."/>
            <person name="Shea T."/>
            <person name="Sisk P."/>
            <person name="Sykes S."/>
            <person name="Wortman J."/>
            <person name="Nusbaum C."/>
            <person name="Birren B."/>
        </authorList>
    </citation>
    <scope>NUCLEOTIDE SEQUENCE [LARGE SCALE GENOMIC DNA]</scope>
    <source>
        <strain evidence="2 3">PRA339</strain>
    </source>
</reference>
<dbReference type="Proteomes" id="UP000030655">
    <property type="component" value="Unassembled WGS sequence"/>
</dbReference>
<dbReference type="OrthoDB" id="10420623at2759"/>
<evidence type="ECO:0000313" key="2">
    <source>
        <dbReference type="EMBL" id="KCZ79747.1"/>
    </source>
</evidence>
<feature type="non-terminal residue" evidence="2">
    <location>
        <position position="1"/>
    </location>
</feature>
<dbReference type="VEuPathDB" id="MicrosporidiaDB:H312_02860"/>
<keyword evidence="1" id="KW-0472">Membrane</keyword>
<protein>
    <submittedName>
        <fullName evidence="2">Uncharacterized protein</fullName>
    </submittedName>
</protein>
<evidence type="ECO:0000256" key="1">
    <source>
        <dbReference type="SAM" id="Phobius"/>
    </source>
</evidence>
<accession>A0A059EXZ6</accession>
<dbReference type="AlphaFoldDB" id="A0A059EXZ6"/>
<evidence type="ECO:0000313" key="3">
    <source>
        <dbReference type="Proteomes" id="UP000030655"/>
    </source>
</evidence>
<gene>
    <name evidence="2" type="ORF">H312_02860</name>
</gene>
<keyword evidence="1" id="KW-0812">Transmembrane</keyword>
<sequence length="81" mass="9287">EIVEFTGLSKSALLKITTDIKRKICAFLYSNPIMLGVSIIIVVFDGCMFNSRLKHIEAEHLEIKLTFLVLWILASNQQKEY</sequence>
<organism evidence="2 3">
    <name type="scientific">Anncaliia algerae PRA339</name>
    <dbReference type="NCBI Taxonomy" id="1288291"/>
    <lineage>
        <taxon>Eukaryota</taxon>
        <taxon>Fungi</taxon>
        <taxon>Fungi incertae sedis</taxon>
        <taxon>Microsporidia</taxon>
        <taxon>Tubulinosematoidea</taxon>
        <taxon>Tubulinosematidae</taxon>
        <taxon>Anncaliia</taxon>
    </lineage>
</organism>
<feature type="transmembrane region" description="Helical" evidence="1">
    <location>
        <begin position="24"/>
        <end position="44"/>
    </location>
</feature>
<keyword evidence="3" id="KW-1185">Reference proteome</keyword>